<evidence type="ECO:0000256" key="1">
    <source>
        <dbReference type="SAM" id="MobiDB-lite"/>
    </source>
</evidence>
<dbReference type="Proteomes" id="UP001225356">
    <property type="component" value="Unassembled WGS sequence"/>
</dbReference>
<organism evidence="2 3">
    <name type="scientific">Streptosporangium lutulentum</name>
    <dbReference type="NCBI Taxonomy" id="1461250"/>
    <lineage>
        <taxon>Bacteria</taxon>
        <taxon>Bacillati</taxon>
        <taxon>Actinomycetota</taxon>
        <taxon>Actinomycetes</taxon>
        <taxon>Streptosporangiales</taxon>
        <taxon>Streptosporangiaceae</taxon>
        <taxon>Streptosporangium</taxon>
    </lineage>
</organism>
<keyword evidence="3" id="KW-1185">Reference proteome</keyword>
<name>A0ABT9QQH0_9ACTN</name>
<comment type="caution">
    <text evidence="2">The sequence shown here is derived from an EMBL/GenBank/DDBJ whole genome shotgun (WGS) entry which is preliminary data.</text>
</comment>
<accession>A0ABT9QQH0</accession>
<proteinExistence type="predicted"/>
<feature type="region of interest" description="Disordered" evidence="1">
    <location>
        <begin position="143"/>
        <end position="170"/>
    </location>
</feature>
<evidence type="ECO:0000313" key="3">
    <source>
        <dbReference type="Proteomes" id="UP001225356"/>
    </source>
</evidence>
<reference evidence="2 3" key="1">
    <citation type="submission" date="2023-07" db="EMBL/GenBank/DDBJ databases">
        <title>Sequencing the genomes of 1000 actinobacteria strains.</title>
        <authorList>
            <person name="Klenk H.-P."/>
        </authorList>
    </citation>
    <scope>NUCLEOTIDE SEQUENCE [LARGE SCALE GENOMIC DNA]</scope>
    <source>
        <strain evidence="2 3">DSM 46740</strain>
    </source>
</reference>
<gene>
    <name evidence="2" type="ORF">J2853_007842</name>
</gene>
<evidence type="ECO:0000313" key="2">
    <source>
        <dbReference type="EMBL" id="MDP9848631.1"/>
    </source>
</evidence>
<dbReference type="RefSeq" id="WP_307566064.1">
    <property type="nucleotide sequence ID" value="NZ_JAUSQU010000001.1"/>
</dbReference>
<evidence type="ECO:0008006" key="4">
    <source>
        <dbReference type="Google" id="ProtNLM"/>
    </source>
</evidence>
<dbReference type="EMBL" id="JAUSQU010000001">
    <property type="protein sequence ID" value="MDP9848631.1"/>
    <property type="molecule type" value="Genomic_DNA"/>
</dbReference>
<protein>
    <recommendedName>
        <fullName evidence="4">MftR C-terminal domain-containing protein</fullName>
    </recommendedName>
</protein>
<sequence>MEPWPDERRALAEDLRRIVGSRVLDPLDILLGADDPFGASESERLRERLEARSRAWADVLFGQDDQKAAYLAIRLVSALYPSDAPFDPPVGWWSTPLGRAVARRAGHPSASAVPVSVAAAMLGITRQGVHDLLRRRKLDRAASDGGVTTSSIHARLSSRGDQPAITTRRP</sequence>